<dbReference type="GO" id="GO:0008409">
    <property type="term" value="F:5'-3' exonuclease activity"/>
    <property type="evidence" value="ECO:0007669"/>
    <property type="project" value="InterPro"/>
</dbReference>
<keyword evidence="13 16" id="KW-0234">DNA repair</keyword>
<dbReference type="GO" id="GO:0008408">
    <property type="term" value="F:3'-5' exonuclease activity"/>
    <property type="evidence" value="ECO:0007669"/>
    <property type="project" value="InterPro"/>
</dbReference>
<keyword evidence="12 16" id="KW-0238">DNA-binding</keyword>
<dbReference type="OrthoDB" id="9806424at2"/>
<sequence length="910" mass="99908">MADTSPPRSAPTLVLIDASGFIFRAYHAIPPLTTSKGVPTNAVLGFTRMVLKSLRDLKPTHVALAFDKESRVERQKIDPTYKANREGPPEDLVPQFALIRRVVEALNLPILEMPGWEADDVIGTLARKAKAEGFCVQVVTGDKDFIQIVDEDVRLFDPMKDVHTRPEDVKERLGIEPKQMRDYLALIGDAVDNVAKVPGIGPKTATELIQQFGDVDTLLSRLDEVKKPKIRENLASHRESLLRARQLVSFKTDLPLEVRVAELTRKELDATRARELFTELEFYALLKELPQAGQGGAPGASEPVKEKPAPLPTTTTLVTTDEELQALAQAVRAAGSVSLVPAYEGLPFAAKLVGLGVALPDASTRYVPLRHDVLGATQVRPDAFAAAFKAVLEDVAVKKGGHDLKALTLVLANEGIDLTGAHDDVELLSYLLNPSRREHALADLARERLVTELPALPPAAEGRRGKKDRALADHSPEELALGFAVRAEAARRLAPELWKELDEAKLSELAQKLELPLLPILARMERRGVSLDTQELARISVKVDAAVESQVKEVYKHAGREFNIGSNPQLVQVLFTDLKLPIIKRGKTGPSADQEVLEKLAEEHPLPNAIIEYRSLSKLKSTYLDTLPTLVAADGRIHTTYHQAATATGRLSSTDPNLQNIPVRTELGREIRRAFVAAPGHQLVSADYSQVELRLLAHIADDAVLVEAFRNDEDVHSRTAAEVFGVAPDQVDREQRRVAKMVNFGIAYGLSPHGLSTRLGIPQETARDIIERYFIRYAGIRRYLEETVNTARKTGYVETLYGRRRYMADLNSKNRGVAQAAERAAINMPIQGTAADLIKKAMLVVDEELRAQKLSTVLLLQVHDELLLEAPDAEVEQVKALVARGMAGVASLKVPLKVDVGAGKSWADAH</sequence>
<dbReference type="Gene3D" id="3.30.420.10">
    <property type="entry name" value="Ribonuclease H-like superfamily/Ribonuclease H"/>
    <property type="match status" value="1"/>
</dbReference>
<dbReference type="Pfam" id="PF02739">
    <property type="entry name" value="5_3_exonuc_N"/>
    <property type="match status" value="1"/>
</dbReference>
<dbReference type="InterPro" id="IPR012337">
    <property type="entry name" value="RNaseH-like_sf"/>
</dbReference>
<organism evidence="21 24">
    <name type="scientific">Myxococcus fulvus</name>
    <dbReference type="NCBI Taxonomy" id="33"/>
    <lineage>
        <taxon>Bacteria</taxon>
        <taxon>Pseudomonadati</taxon>
        <taxon>Myxococcota</taxon>
        <taxon>Myxococcia</taxon>
        <taxon>Myxococcales</taxon>
        <taxon>Cystobacterineae</taxon>
        <taxon>Myxococcaceae</taxon>
        <taxon>Myxococcus</taxon>
    </lineage>
</organism>
<comment type="caution">
    <text evidence="21">The sequence shown here is derived from an EMBL/GenBank/DDBJ whole genome shotgun (WGS) entry which is preliminary data.</text>
</comment>
<dbReference type="GO" id="GO:0003677">
    <property type="term" value="F:DNA binding"/>
    <property type="evidence" value="ECO:0007669"/>
    <property type="project" value="UniProtKB-UniRule"/>
</dbReference>
<dbReference type="PRINTS" id="PR00868">
    <property type="entry name" value="DNAPOLI"/>
</dbReference>
<dbReference type="InterPro" id="IPR054690">
    <property type="entry name" value="DNA_polI_exonuclease"/>
</dbReference>
<dbReference type="AlphaFoldDB" id="A0A511TG37"/>
<dbReference type="InterPro" id="IPR020046">
    <property type="entry name" value="5-3_exonucl_a-hlix_arch_N"/>
</dbReference>
<evidence type="ECO:0000256" key="1">
    <source>
        <dbReference type="ARBA" id="ARBA00007705"/>
    </source>
</evidence>
<evidence type="ECO:0000256" key="15">
    <source>
        <dbReference type="NCBIfam" id="TIGR00593"/>
    </source>
</evidence>
<dbReference type="FunFam" id="1.20.1060.10:FF:000001">
    <property type="entry name" value="DNA polymerase I"/>
    <property type="match status" value="1"/>
</dbReference>
<evidence type="ECO:0000313" key="22">
    <source>
        <dbReference type="EMBL" id="SEU41969.1"/>
    </source>
</evidence>
<evidence type="ECO:0000259" key="19">
    <source>
        <dbReference type="SMART" id="SM00475"/>
    </source>
</evidence>
<dbReference type="GO" id="GO:0006261">
    <property type="term" value="P:DNA-templated DNA replication"/>
    <property type="evidence" value="ECO:0007669"/>
    <property type="project" value="UniProtKB-UniRule"/>
</dbReference>
<dbReference type="SMART" id="SM00482">
    <property type="entry name" value="POLAc"/>
    <property type="match status" value="1"/>
</dbReference>
<dbReference type="PANTHER" id="PTHR10133:SF27">
    <property type="entry name" value="DNA POLYMERASE NU"/>
    <property type="match status" value="1"/>
</dbReference>
<evidence type="ECO:0000256" key="11">
    <source>
        <dbReference type="ARBA" id="ARBA00022932"/>
    </source>
</evidence>
<reference evidence="21 24" key="2">
    <citation type="submission" date="2019-07" db="EMBL/GenBank/DDBJ databases">
        <title>Whole genome shotgun sequence of Myxococcus fulvus NBRC 100333.</title>
        <authorList>
            <person name="Hosoyama A."/>
            <person name="Uohara A."/>
            <person name="Ohji S."/>
            <person name="Ichikawa N."/>
        </authorList>
    </citation>
    <scope>NUCLEOTIDE SEQUENCE [LARGE SCALE GENOMIC DNA]</scope>
    <source>
        <strain evidence="21 24">NBRC 100333</strain>
    </source>
</reference>
<evidence type="ECO:0000256" key="16">
    <source>
        <dbReference type="RuleBase" id="RU004460"/>
    </source>
</evidence>
<dbReference type="InterPro" id="IPR020045">
    <property type="entry name" value="DNA_polI_H3TH"/>
</dbReference>
<accession>A0A511TG37</accession>
<feature type="region of interest" description="Disordered" evidence="17">
    <location>
        <begin position="293"/>
        <end position="313"/>
    </location>
</feature>
<keyword evidence="8 16" id="KW-0227">DNA damage</keyword>
<dbReference type="CDD" id="cd06140">
    <property type="entry name" value="DNA_polA_I_Bacillus_like_exo"/>
    <property type="match status" value="1"/>
</dbReference>
<dbReference type="SMART" id="SM00474">
    <property type="entry name" value="35EXOc"/>
    <property type="match status" value="1"/>
</dbReference>
<dbReference type="InterPro" id="IPR019760">
    <property type="entry name" value="DNA-dir_DNA_pol_A_CS"/>
</dbReference>
<dbReference type="Gene3D" id="1.20.1060.10">
    <property type="entry name" value="Taq DNA Polymerase, Chain T, domain 4"/>
    <property type="match status" value="1"/>
</dbReference>
<dbReference type="InterPro" id="IPR029060">
    <property type="entry name" value="PIN-like_dom_sf"/>
</dbReference>
<dbReference type="FunFam" id="1.10.150.20:FF:000003">
    <property type="entry name" value="DNA polymerase I"/>
    <property type="match status" value="1"/>
</dbReference>
<reference evidence="22 23" key="1">
    <citation type="submission" date="2016-10" db="EMBL/GenBank/DDBJ databases">
        <authorList>
            <person name="Varghese N."/>
            <person name="Submissions S."/>
        </authorList>
    </citation>
    <scope>NUCLEOTIDE SEQUENCE [LARGE SCALE GENOMIC DNA]</scope>
    <source>
        <strain evidence="22 23">DSM 16525</strain>
    </source>
</reference>
<name>A0A511TG37_MYXFU</name>
<dbReference type="SUPFAM" id="SSF47807">
    <property type="entry name" value="5' to 3' exonuclease, C-terminal subdomain"/>
    <property type="match status" value="1"/>
</dbReference>
<keyword evidence="7" id="KW-0540">Nuclease</keyword>
<dbReference type="Pfam" id="PF01367">
    <property type="entry name" value="5_3_exonuc"/>
    <property type="match status" value="1"/>
</dbReference>
<dbReference type="InterPro" id="IPR002421">
    <property type="entry name" value="5-3_exonuclease"/>
</dbReference>
<dbReference type="InterPro" id="IPR043502">
    <property type="entry name" value="DNA/RNA_pol_sf"/>
</dbReference>
<protein>
    <recommendedName>
        <fullName evidence="3 15">DNA polymerase I</fullName>
        <ecNumber evidence="2 15">2.7.7.7</ecNumber>
    </recommendedName>
</protein>
<evidence type="ECO:0000256" key="17">
    <source>
        <dbReference type="SAM" id="MobiDB-lite"/>
    </source>
</evidence>
<dbReference type="Proteomes" id="UP000183760">
    <property type="component" value="Unassembled WGS sequence"/>
</dbReference>
<dbReference type="InterPro" id="IPR036279">
    <property type="entry name" value="5-3_exonuclease_C_sf"/>
</dbReference>
<dbReference type="Pfam" id="PF22619">
    <property type="entry name" value="DNA_polI_exo1"/>
    <property type="match status" value="1"/>
</dbReference>
<dbReference type="CDD" id="cd08637">
    <property type="entry name" value="DNA_pol_A_pol_I_C"/>
    <property type="match status" value="1"/>
</dbReference>
<dbReference type="InterPro" id="IPR002562">
    <property type="entry name" value="3'-5'_exonuclease_dom"/>
</dbReference>
<keyword evidence="5 16" id="KW-0548">Nucleotidyltransferase</keyword>
<keyword evidence="11 16" id="KW-0239">DNA-directed DNA polymerase</keyword>
<dbReference type="Gene3D" id="3.40.50.1010">
    <property type="entry name" value="5'-nuclease"/>
    <property type="match status" value="1"/>
</dbReference>
<dbReference type="InterPro" id="IPR036397">
    <property type="entry name" value="RNaseH_sf"/>
</dbReference>
<evidence type="ECO:0000256" key="5">
    <source>
        <dbReference type="ARBA" id="ARBA00022695"/>
    </source>
</evidence>
<keyword evidence="4 16" id="KW-0808">Transferase</keyword>
<evidence type="ECO:0000256" key="12">
    <source>
        <dbReference type="ARBA" id="ARBA00023125"/>
    </source>
</evidence>
<evidence type="ECO:0000259" key="18">
    <source>
        <dbReference type="SMART" id="SM00474"/>
    </source>
</evidence>
<proteinExistence type="inferred from homology"/>
<dbReference type="EMBL" id="BJXR01000075">
    <property type="protein sequence ID" value="GEN13130.1"/>
    <property type="molecule type" value="Genomic_DNA"/>
</dbReference>
<dbReference type="RefSeq" id="WP_074959291.1">
    <property type="nucleotide sequence ID" value="NZ_BJXR01000075.1"/>
</dbReference>
<evidence type="ECO:0000256" key="6">
    <source>
        <dbReference type="ARBA" id="ARBA00022705"/>
    </source>
</evidence>
<dbReference type="Gene3D" id="3.30.70.370">
    <property type="match status" value="1"/>
</dbReference>
<dbReference type="CDD" id="cd09898">
    <property type="entry name" value="H3TH_53EXO"/>
    <property type="match status" value="1"/>
</dbReference>
<dbReference type="EC" id="2.7.7.7" evidence="2 15"/>
<dbReference type="Pfam" id="PF00476">
    <property type="entry name" value="DNA_pol_A"/>
    <property type="match status" value="1"/>
</dbReference>
<dbReference type="GO" id="GO:0003887">
    <property type="term" value="F:DNA-directed DNA polymerase activity"/>
    <property type="evidence" value="ECO:0007669"/>
    <property type="project" value="UniProtKB-UniRule"/>
</dbReference>
<evidence type="ECO:0000256" key="13">
    <source>
        <dbReference type="ARBA" id="ARBA00023204"/>
    </source>
</evidence>
<dbReference type="InterPro" id="IPR018320">
    <property type="entry name" value="DNA_polymerase_1"/>
</dbReference>
<comment type="catalytic activity">
    <reaction evidence="14 16">
        <text>DNA(n) + a 2'-deoxyribonucleoside 5'-triphosphate = DNA(n+1) + diphosphate</text>
        <dbReference type="Rhea" id="RHEA:22508"/>
        <dbReference type="Rhea" id="RHEA-COMP:17339"/>
        <dbReference type="Rhea" id="RHEA-COMP:17340"/>
        <dbReference type="ChEBI" id="CHEBI:33019"/>
        <dbReference type="ChEBI" id="CHEBI:61560"/>
        <dbReference type="ChEBI" id="CHEBI:173112"/>
        <dbReference type="EC" id="2.7.7.7"/>
    </reaction>
</comment>
<dbReference type="SUPFAM" id="SSF88723">
    <property type="entry name" value="PIN domain-like"/>
    <property type="match status" value="1"/>
</dbReference>
<evidence type="ECO:0000256" key="4">
    <source>
        <dbReference type="ARBA" id="ARBA00022679"/>
    </source>
</evidence>
<keyword evidence="10" id="KW-0269">Exonuclease</keyword>
<dbReference type="PANTHER" id="PTHR10133">
    <property type="entry name" value="DNA POLYMERASE I"/>
    <property type="match status" value="1"/>
</dbReference>
<keyword evidence="23" id="KW-1185">Reference proteome</keyword>
<dbReference type="CDD" id="cd09859">
    <property type="entry name" value="PIN_53EXO"/>
    <property type="match status" value="1"/>
</dbReference>
<evidence type="ECO:0000256" key="2">
    <source>
        <dbReference type="ARBA" id="ARBA00012417"/>
    </source>
</evidence>
<dbReference type="FunFam" id="1.10.150.20:FF:000002">
    <property type="entry name" value="DNA polymerase I"/>
    <property type="match status" value="1"/>
</dbReference>
<evidence type="ECO:0000256" key="10">
    <source>
        <dbReference type="ARBA" id="ARBA00022839"/>
    </source>
</evidence>
<feature type="domain" description="DNA-directed DNA polymerase family A palm" evidence="20">
    <location>
        <begin position="668"/>
        <end position="874"/>
    </location>
</feature>
<evidence type="ECO:0000313" key="24">
    <source>
        <dbReference type="Proteomes" id="UP000321514"/>
    </source>
</evidence>
<gene>
    <name evidence="16 21" type="primary">polA</name>
    <name evidence="21" type="ORF">MFU01_81670</name>
    <name evidence="22" type="ORF">SAMN05443572_11813</name>
</gene>
<feature type="domain" description="3'-5' exonuclease" evidence="18">
    <location>
        <begin position="315"/>
        <end position="502"/>
    </location>
</feature>
<evidence type="ECO:0000259" key="20">
    <source>
        <dbReference type="SMART" id="SM00482"/>
    </source>
</evidence>
<evidence type="ECO:0000256" key="3">
    <source>
        <dbReference type="ARBA" id="ARBA00020311"/>
    </source>
</evidence>
<evidence type="ECO:0000256" key="9">
    <source>
        <dbReference type="ARBA" id="ARBA00022801"/>
    </source>
</evidence>
<dbReference type="Gene3D" id="1.10.150.20">
    <property type="entry name" value="5' to 3' exonuclease, C-terminal subdomain"/>
    <property type="match status" value="2"/>
</dbReference>
<dbReference type="InterPro" id="IPR001098">
    <property type="entry name" value="DNA-dir_DNA_pol_A_palm_dom"/>
</dbReference>
<dbReference type="InterPro" id="IPR008918">
    <property type="entry name" value="HhH2"/>
</dbReference>
<keyword evidence="6 16" id="KW-0235">DNA replication</keyword>
<dbReference type="SMART" id="SM00475">
    <property type="entry name" value="53EXOc"/>
    <property type="match status" value="1"/>
</dbReference>
<evidence type="ECO:0000256" key="7">
    <source>
        <dbReference type="ARBA" id="ARBA00022722"/>
    </source>
</evidence>
<evidence type="ECO:0000313" key="21">
    <source>
        <dbReference type="EMBL" id="GEN13130.1"/>
    </source>
</evidence>
<dbReference type="NCBIfam" id="TIGR00593">
    <property type="entry name" value="pola"/>
    <property type="match status" value="1"/>
</dbReference>
<feature type="domain" description="5'-3' exonuclease" evidence="19">
    <location>
        <begin position="10"/>
        <end position="266"/>
    </location>
</feature>
<dbReference type="PROSITE" id="PS00447">
    <property type="entry name" value="DNA_POLYMERASE_A"/>
    <property type="match status" value="1"/>
</dbReference>
<keyword evidence="9" id="KW-0378">Hydrolase</keyword>
<evidence type="ECO:0000256" key="14">
    <source>
        <dbReference type="ARBA" id="ARBA00049244"/>
    </source>
</evidence>
<evidence type="ECO:0000256" key="8">
    <source>
        <dbReference type="ARBA" id="ARBA00022763"/>
    </source>
</evidence>
<dbReference type="SUPFAM" id="SSF53098">
    <property type="entry name" value="Ribonuclease H-like"/>
    <property type="match status" value="1"/>
</dbReference>
<dbReference type="GO" id="GO:0006302">
    <property type="term" value="P:double-strand break repair"/>
    <property type="evidence" value="ECO:0007669"/>
    <property type="project" value="TreeGrafter"/>
</dbReference>
<dbReference type="NCBIfam" id="NF004397">
    <property type="entry name" value="PRK05755.1"/>
    <property type="match status" value="1"/>
</dbReference>
<dbReference type="STRING" id="1334629.MFUL124B02_19360"/>
<dbReference type="SUPFAM" id="SSF56672">
    <property type="entry name" value="DNA/RNA polymerases"/>
    <property type="match status" value="1"/>
</dbReference>
<dbReference type="InterPro" id="IPR002298">
    <property type="entry name" value="DNA_polymerase_A"/>
</dbReference>
<comment type="similarity">
    <text evidence="1 16">Belongs to the DNA polymerase type-A family.</text>
</comment>
<dbReference type="Proteomes" id="UP000321514">
    <property type="component" value="Unassembled WGS sequence"/>
</dbReference>
<dbReference type="EMBL" id="FOIB01000018">
    <property type="protein sequence ID" value="SEU41969.1"/>
    <property type="molecule type" value="Genomic_DNA"/>
</dbReference>
<dbReference type="SMART" id="SM00279">
    <property type="entry name" value="HhH2"/>
    <property type="match status" value="1"/>
</dbReference>
<evidence type="ECO:0000313" key="23">
    <source>
        <dbReference type="Proteomes" id="UP000183760"/>
    </source>
</evidence>